<dbReference type="Proteomes" id="UP000555407">
    <property type="component" value="Unassembled WGS sequence"/>
</dbReference>
<keyword evidence="2" id="KW-0238">DNA-binding</keyword>
<dbReference type="InterPro" id="IPR000792">
    <property type="entry name" value="Tscrpt_reg_LuxR_C"/>
</dbReference>
<evidence type="ECO:0000259" key="1">
    <source>
        <dbReference type="SMART" id="SM00421"/>
    </source>
</evidence>
<dbReference type="GO" id="GO:0003677">
    <property type="term" value="F:DNA binding"/>
    <property type="evidence" value="ECO:0007669"/>
    <property type="project" value="UniProtKB-KW"/>
</dbReference>
<dbReference type="Pfam" id="PF00196">
    <property type="entry name" value="GerE"/>
    <property type="match status" value="1"/>
</dbReference>
<reference evidence="2 3" key="1">
    <citation type="submission" date="2020-03" db="EMBL/GenBank/DDBJ databases">
        <title>Sequencing the genomes of 1000 actinobacteria strains.</title>
        <authorList>
            <person name="Klenk H.-P."/>
        </authorList>
    </citation>
    <scope>NUCLEOTIDE SEQUENCE [LARGE SCALE GENOMIC DNA]</scope>
    <source>
        <strain evidence="2 3">DSM 45490</strain>
    </source>
</reference>
<dbReference type="AlphaFoldDB" id="A0A7X5V6B2"/>
<dbReference type="InterPro" id="IPR051797">
    <property type="entry name" value="TrmB-like"/>
</dbReference>
<evidence type="ECO:0000313" key="3">
    <source>
        <dbReference type="Proteomes" id="UP000555407"/>
    </source>
</evidence>
<proteinExistence type="predicted"/>
<dbReference type="EMBL" id="JAASRO010000001">
    <property type="protein sequence ID" value="NIK55377.1"/>
    <property type="molecule type" value="Genomic_DNA"/>
</dbReference>
<dbReference type="RefSeq" id="WP_202891001.1">
    <property type="nucleotide sequence ID" value="NZ_JAASRO010000001.1"/>
</dbReference>
<gene>
    <name evidence="2" type="ORF">BJY22_001094</name>
</gene>
<name>A0A7X5V6B2_9ACTN</name>
<dbReference type="CDD" id="cd06170">
    <property type="entry name" value="LuxR_C_like"/>
    <property type="match status" value="1"/>
</dbReference>
<dbReference type="GO" id="GO:0006355">
    <property type="term" value="P:regulation of DNA-templated transcription"/>
    <property type="evidence" value="ECO:0007669"/>
    <property type="project" value="InterPro"/>
</dbReference>
<keyword evidence="3" id="KW-1185">Reference proteome</keyword>
<dbReference type="PANTHER" id="PTHR34293">
    <property type="entry name" value="HTH-TYPE TRANSCRIPTIONAL REGULATOR TRMBL2"/>
    <property type="match status" value="1"/>
</dbReference>
<comment type="caution">
    <text evidence="2">The sequence shown here is derived from an EMBL/GenBank/DDBJ whole genome shotgun (WGS) entry which is preliminary data.</text>
</comment>
<dbReference type="SMART" id="SM00421">
    <property type="entry name" value="HTH_LUXR"/>
    <property type="match status" value="1"/>
</dbReference>
<dbReference type="InterPro" id="IPR016032">
    <property type="entry name" value="Sig_transdc_resp-reg_C-effctor"/>
</dbReference>
<dbReference type="SUPFAM" id="SSF46894">
    <property type="entry name" value="C-terminal effector domain of the bipartite response regulators"/>
    <property type="match status" value="1"/>
</dbReference>
<dbReference type="Gene3D" id="1.10.10.10">
    <property type="entry name" value="Winged helix-like DNA-binding domain superfamily/Winged helix DNA-binding domain"/>
    <property type="match status" value="1"/>
</dbReference>
<feature type="domain" description="HTH luxR-type" evidence="1">
    <location>
        <begin position="250"/>
        <end position="307"/>
    </location>
</feature>
<protein>
    <submittedName>
        <fullName evidence="2">DNA-binding NarL/FixJ family response regulator</fullName>
    </submittedName>
</protein>
<dbReference type="PANTHER" id="PTHR34293:SF1">
    <property type="entry name" value="HTH-TYPE TRANSCRIPTIONAL REGULATOR TRMBL2"/>
    <property type="match status" value="1"/>
</dbReference>
<organism evidence="2 3">
    <name type="scientific">Kribbella shirazensis</name>
    <dbReference type="NCBI Taxonomy" id="1105143"/>
    <lineage>
        <taxon>Bacteria</taxon>
        <taxon>Bacillati</taxon>
        <taxon>Actinomycetota</taxon>
        <taxon>Actinomycetes</taxon>
        <taxon>Propionibacteriales</taxon>
        <taxon>Kribbellaceae</taxon>
        <taxon>Kribbella</taxon>
    </lineage>
</organism>
<sequence length="321" mass="35145">MSDDVQVLDLTAEEYALYRSLVAAGPTVPAELAGTATFARLAERGLVAHLSGDATRWIVVSPQAAFEPEIAARRRELHEFRLRIARLADRFHHTTTASGAELVEVIDGPQEVRGWFNRLLRTAEREVLICDTPPYVKSVRFSDNPGDLRPGVRIRTLHAPESVAIPGRLAIAAATVATGEQLRVGEVPMKLVLSDRRTGMVPLQRRPTVLDSALLVRDPALVAALVALFESYFDRAVPLDLGVAQLPPDADRPTKPERDLLTLLMAGLTDQAIADQLGCHVSTVRRRQQQLFARLGATTRFQAGYQAVQRGWLTAAERSAG</sequence>
<accession>A0A7X5V6B2</accession>
<dbReference type="InterPro" id="IPR036388">
    <property type="entry name" value="WH-like_DNA-bd_sf"/>
</dbReference>
<evidence type="ECO:0000313" key="2">
    <source>
        <dbReference type="EMBL" id="NIK55377.1"/>
    </source>
</evidence>